<keyword evidence="2" id="KW-1185">Reference proteome</keyword>
<dbReference type="Proteomes" id="UP000803844">
    <property type="component" value="Unassembled WGS sequence"/>
</dbReference>
<dbReference type="RefSeq" id="XP_040774205.1">
    <property type="nucleotide sequence ID" value="XM_040920669.1"/>
</dbReference>
<dbReference type="EMBL" id="MU032349">
    <property type="protein sequence ID" value="KAF3763244.1"/>
    <property type="molecule type" value="Genomic_DNA"/>
</dbReference>
<dbReference type="OrthoDB" id="10264507at2759"/>
<dbReference type="AlphaFoldDB" id="A0A9P4XYH5"/>
<comment type="caution">
    <text evidence="1">The sequence shown here is derived from an EMBL/GenBank/DDBJ whole genome shotgun (WGS) entry which is preliminary data.</text>
</comment>
<evidence type="ECO:0000313" key="2">
    <source>
        <dbReference type="Proteomes" id="UP000803844"/>
    </source>
</evidence>
<proteinExistence type="predicted"/>
<evidence type="ECO:0000313" key="1">
    <source>
        <dbReference type="EMBL" id="KAF3763244.1"/>
    </source>
</evidence>
<reference evidence="1" key="1">
    <citation type="journal article" date="2020" name="Phytopathology">
        <title>Genome sequence of the chestnut blight fungus Cryphonectria parasitica EP155: A fundamental resource for an archetypical invasive plant pathogen.</title>
        <authorList>
            <person name="Crouch J.A."/>
            <person name="Dawe A."/>
            <person name="Aerts A."/>
            <person name="Barry K."/>
            <person name="Churchill A.C.L."/>
            <person name="Grimwood J."/>
            <person name="Hillman B."/>
            <person name="Milgroom M.G."/>
            <person name="Pangilinan J."/>
            <person name="Smith M."/>
            <person name="Salamov A."/>
            <person name="Schmutz J."/>
            <person name="Yadav J."/>
            <person name="Grigoriev I.V."/>
            <person name="Nuss D."/>
        </authorList>
    </citation>
    <scope>NUCLEOTIDE SEQUENCE</scope>
    <source>
        <strain evidence="1">EP155</strain>
    </source>
</reference>
<name>A0A9P4XYH5_CRYP1</name>
<accession>A0A9P4XYH5</accession>
<sequence>MSAILCCSSITPYRPQRLDHDHKFNQFMSWARREKVVIKNDAPLVKGAPFAENKDKALPEITVKAAFQSLLPSLGTSILSLFCQDWMSKKFNLDLDLEDQWDEELSSSSIATFLVDWFTVD</sequence>
<protein>
    <submittedName>
        <fullName evidence="1">Uncharacterized protein</fullName>
    </submittedName>
</protein>
<gene>
    <name evidence="1" type="ORF">M406DRAFT_331780</name>
</gene>
<dbReference type="GeneID" id="63837798"/>
<organism evidence="1 2">
    <name type="scientific">Cryphonectria parasitica (strain ATCC 38755 / EP155)</name>
    <dbReference type="NCBI Taxonomy" id="660469"/>
    <lineage>
        <taxon>Eukaryota</taxon>
        <taxon>Fungi</taxon>
        <taxon>Dikarya</taxon>
        <taxon>Ascomycota</taxon>
        <taxon>Pezizomycotina</taxon>
        <taxon>Sordariomycetes</taxon>
        <taxon>Sordariomycetidae</taxon>
        <taxon>Diaporthales</taxon>
        <taxon>Cryphonectriaceae</taxon>
        <taxon>Cryphonectria-Endothia species complex</taxon>
        <taxon>Cryphonectria</taxon>
    </lineage>
</organism>